<reference evidence="1" key="1">
    <citation type="submission" date="2019-10" db="EMBL/GenBank/DDBJ databases">
        <authorList>
            <consortium name="DOE Joint Genome Institute"/>
            <person name="Kuo A."/>
            <person name="Miyauchi S."/>
            <person name="Kiss E."/>
            <person name="Drula E."/>
            <person name="Kohler A."/>
            <person name="Sanchez-Garcia M."/>
            <person name="Andreopoulos B."/>
            <person name="Barry K.W."/>
            <person name="Bonito G."/>
            <person name="Buee M."/>
            <person name="Carver A."/>
            <person name="Chen C."/>
            <person name="Cichocki N."/>
            <person name="Clum A."/>
            <person name="Culley D."/>
            <person name="Crous P.W."/>
            <person name="Fauchery L."/>
            <person name="Girlanda M."/>
            <person name="Hayes R."/>
            <person name="Keri Z."/>
            <person name="Labutti K."/>
            <person name="Lipzen A."/>
            <person name="Lombard V."/>
            <person name="Magnuson J."/>
            <person name="Maillard F."/>
            <person name="Morin E."/>
            <person name="Murat C."/>
            <person name="Nolan M."/>
            <person name="Ohm R."/>
            <person name="Pangilinan J."/>
            <person name="Pereira M."/>
            <person name="Perotto S."/>
            <person name="Peter M."/>
            <person name="Riley R."/>
            <person name="Sitrit Y."/>
            <person name="Stielow B."/>
            <person name="Szollosi G."/>
            <person name="Zifcakova L."/>
            <person name="Stursova M."/>
            <person name="Spatafora J.W."/>
            <person name="Tedersoo L."/>
            <person name="Vaario L.-M."/>
            <person name="Yamada A."/>
            <person name="Yan M."/>
            <person name="Wang P."/>
            <person name="Xu J."/>
            <person name="Bruns T."/>
            <person name="Baldrian P."/>
            <person name="Vilgalys R."/>
            <person name="Henrissat B."/>
            <person name="Grigoriev I.V."/>
            <person name="Hibbett D."/>
            <person name="Nagy L.G."/>
            <person name="Martin F.M."/>
        </authorList>
    </citation>
    <scope>NUCLEOTIDE SEQUENCE</scope>
    <source>
        <strain evidence="1">P2</strain>
    </source>
</reference>
<protein>
    <submittedName>
        <fullName evidence="1">Uncharacterized protein</fullName>
    </submittedName>
</protein>
<gene>
    <name evidence="1" type="ORF">BDM02DRAFT_3109404</name>
</gene>
<name>A0ACB6ZSG0_THEGA</name>
<dbReference type="Proteomes" id="UP000886501">
    <property type="component" value="Unassembled WGS sequence"/>
</dbReference>
<evidence type="ECO:0000313" key="1">
    <source>
        <dbReference type="EMBL" id="KAF9652383.1"/>
    </source>
</evidence>
<accession>A0ACB6ZSG0</accession>
<comment type="caution">
    <text evidence="1">The sequence shown here is derived from an EMBL/GenBank/DDBJ whole genome shotgun (WGS) entry which is preliminary data.</text>
</comment>
<evidence type="ECO:0000313" key="2">
    <source>
        <dbReference type="Proteomes" id="UP000886501"/>
    </source>
</evidence>
<proteinExistence type="predicted"/>
<reference evidence="1" key="2">
    <citation type="journal article" date="2020" name="Nat. Commun.">
        <title>Large-scale genome sequencing of mycorrhizal fungi provides insights into the early evolution of symbiotic traits.</title>
        <authorList>
            <person name="Miyauchi S."/>
            <person name="Kiss E."/>
            <person name="Kuo A."/>
            <person name="Drula E."/>
            <person name="Kohler A."/>
            <person name="Sanchez-Garcia M."/>
            <person name="Morin E."/>
            <person name="Andreopoulos B."/>
            <person name="Barry K.W."/>
            <person name="Bonito G."/>
            <person name="Buee M."/>
            <person name="Carver A."/>
            <person name="Chen C."/>
            <person name="Cichocki N."/>
            <person name="Clum A."/>
            <person name="Culley D."/>
            <person name="Crous P.W."/>
            <person name="Fauchery L."/>
            <person name="Girlanda M."/>
            <person name="Hayes R.D."/>
            <person name="Keri Z."/>
            <person name="LaButti K."/>
            <person name="Lipzen A."/>
            <person name="Lombard V."/>
            <person name="Magnuson J."/>
            <person name="Maillard F."/>
            <person name="Murat C."/>
            <person name="Nolan M."/>
            <person name="Ohm R.A."/>
            <person name="Pangilinan J."/>
            <person name="Pereira M.F."/>
            <person name="Perotto S."/>
            <person name="Peter M."/>
            <person name="Pfister S."/>
            <person name="Riley R."/>
            <person name="Sitrit Y."/>
            <person name="Stielow J.B."/>
            <person name="Szollosi G."/>
            <person name="Zifcakova L."/>
            <person name="Stursova M."/>
            <person name="Spatafora J.W."/>
            <person name="Tedersoo L."/>
            <person name="Vaario L.M."/>
            <person name="Yamada A."/>
            <person name="Yan M."/>
            <person name="Wang P."/>
            <person name="Xu J."/>
            <person name="Bruns T."/>
            <person name="Baldrian P."/>
            <person name="Vilgalys R."/>
            <person name="Dunand C."/>
            <person name="Henrissat B."/>
            <person name="Grigoriev I.V."/>
            <person name="Hibbett D."/>
            <person name="Nagy L.G."/>
            <person name="Martin F.M."/>
        </authorList>
    </citation>
    <scope>NUCLEOTIDE SEQUENCE</scope>
    <source>
        <strain evidence="1">P2</strain>
    </source>
</reference>
<organism evidence="1 2">
    <name type="scientific">Thelephora ganbajun</name>
    <name type="common">Ganba fungus</name>
    <dbReference type="NCBI Taxonomy" id="370292"/>
    <lineage>
        <taxon>Eukaryota</taxon>
        <taxon>Fungi</taxon>
        <taxon>Dikarya</taxon>
        <taxon>Basidiomycota</taxon>
        <taxon>Agaricomycotina</taxon>
        <taxon>Agaricomycetes</taxon>
        <taxon>Thelephorales</taxon>
        <taxon>Thelephoraceae</taxon>
        <taxon>Thelephora</taxon>
    </lineage>
</organism>
<keyword evidence="2" id="KW-1185">Reference proteome</keyword>
<sequence length="348" mass="38391">MGKDINPVSAQVTRDHFSGFLCYTISQGTTMSHTKVSSQPPPIPELPNSLMGSPSSSQSSWDTSDTGSSPGACVDRRVDEDYLPLQMKDPKLQAYFFLMERALRTCHPAALHAEALNLTQDIVAKPTDVASSIRAVAETLAKAGYRKVEYSRSCALIAREVSCQLQSTSHDASVSFKNRLISAVMEVFDKYYLKVNLWHLGGLNGLDSVEEKMINVAAFAGDLFALDLLPVKMVHDSIIANLAYANQVSTVHCRALHLFLLHARTHIGPSIKLEILSNVRRQLIRCTRGPPIAYDRMAQLWVIECCTVIDQTIEQDRLACQDGGKPAAVSHQWDMVLSKNGWFSALIS</sequence>
<dbReference type="EMBL" id="MU117969">
    <property type="protein sequence ID" value="KAF9652383.1"/>
    <property type="molecule type" value="Genomic_DNA"/>
</dbReference>